<evidence type="ECO:0000313" key="2">
    <source>
        <dbReference type="EMBL" id="KJE77131.1"/>
    </source>
</evidence>
<organism evidence="2 3">
    <name type="scientific">Ferrimicrobium acidiphilum DSM 19497</name>
    <dbReference type="NCBI Taxonomy" id="1121877"/>
    <lineage>
        <taxon>Bacteria</taxon>
        <taxon>Bacillati</taxon>
        <taxon>Actinomycetota</taxon>
        <taxon>Acidimicrobiia</taxon>
        <taxon>Acidimicrobiales</taxon>
        <taxon>Acidimicrobiaceae</taxon>
        <taxon>Ferrimicrobium</taxon>
    </lineage>
</organism>
<name>A0A0D8FVI0_9ACTN</name>
<proteinExistence type="predicted"/>
<accession>A0A0D8FVI0</accession>
<gene>
    <name evidence="2" type="ORF">FEAC_10610</name>
</gene>
<evidence type="ECO:0000313" key="3">
    <source>
        <dbReference type="Proteomes" id="UP000032336"/>
    </source>
</evidence>
<dbReference type="AlphaFoldDB" id="A0A0D8FVI0"/>
<protein>
    <recommendedName>
        <fullName evidence="4">Helix-turn-helix domain protein</fullName>
    </recommendedName>
</protein>
<reference evidence="2 3" key="1">
    <citation type="submission" date="2015-01" db="EMBL/GenBank/DDBJ databases">
        <title>Draft genome of the acidophilic iron oxidizer Ferrimicrobium acidiphilum strain T23.</title>
        <authorList>
            <person name="Poehlein A."/>
            <person name="Eisen S."/>
            <person name="Schloemann M."/>
            <person name="Johnson B.D."/>
            <person name="Daniel R."/>
            <person name="Muehling M."/>
        </authorList>
    </citation>
    <scope>NUCLEOTIDE SEQUENCE [LARGE SCALE GENOMIC DNA]</scope>
    <source>
        <strain evidence="2 3">T23</strain>
    </source>
</reference>
<comment type="caution">
    <text evidence="2">The sequence shown here is derived from an EMBL/GenBank/DDBJ whole genome shotgun (WGS) entry which is preliminary data.</text>
</comment>
<evidence type="ECO:0008006" key="4">
    <source>
        <dbReference type="Google" id="ProtNLM"/>
    </source>
</evidence>
<keyword evidence="3" id="KW-1185">Reference proteome</keyword>
<dbReference type="Proteomes" id="UP000032336">
    <property type="component" value="Unassembled WGS sequence"/>
</dbReference>
<feature type="region of interest" description="Disordered" evidence="1">
    <location>
        <begin position="93"/>
        <end position="115"/>
    </location>
</feature>
<evidence type="ECO:0000256" key="1">
    <source>
        <dbReference type="SAM" id="MobiDB-lite"/>
    </source>
</evidence>
<sequence length="115" mass="12491">MRGGIVGSHKGLKHHKDKDQLKQVQQGFAVREAALTLQICESTLRRLILKGSIRAVMTMAVLVQSQSEWLRTSSRGLVAVQLSLWCRRYANSGKPLSAFDQGTDSGGPSALTLGT</sequence>
<dbReference type="EMBL" id="JXUW01000007">
    <property type="protein sequence ID" value="KJE77131.1"/>
    <property type="molecule type" value="Genomic_DNA"/>
</dbReference>